<reference evidence="2 3" key="1">
    <citation type="submission" date="2017-07" db="EMBL/GenBank/DDBJ databases">
        <title>Tetzosporium hominis gen.nov. sp.nov.</title>
        <authorList>
            <person name="Tetz G."/>
            <person name="Tetz V."/>
        </authorList>
    </citation>
    <scope>NUCLEOTIDE SEQUENCE [LARGE SCALE GENOMIC DNA]</scope>
    <source>
        <strain evidence="2 3">VT-49</strain>
    </source>
</reference>
<feature type="compositionally biased region" description="Polar residues" evidence="1">
    <location>
        <begin position="115"/>
        <end position="124"/>
    </location>
</feature>
<evidence type="ECO:0000256" key="1">
    <source>
        <dbReference type="SAM" id="MobiDB-lite"/>
    </source>
</evidence>
<organism evidence="2 3">
    <name type="scientific">Tetzosporium hominis</name>
    <dbReference type="NCBI Taxonomy" id="2020506"/>
    <lineage>
        <taxon>Bacteria</taxon>
        <taxon>Bacillati</taxon>
        <taxon>Bacillota</taxon>
        <taxon>Bacilli</taxon>
        <taxon>Bacillales</taxon>
        <taxon>Caryophanaceae</taxon>
        <taxon>Tetzosporium</taxon>
    </lineage>
</organism>
<name>A0A264VZP1_9BACL</name>
<dbReference type="EMBL" id="NOKQ01000348">
    <property type="protein sequence ID" value="OZS76791.1"/>
    <property type="molecule type" value="Genomic_DNA"/>
</dbReference>
<sequence length="151" mass="17405">MGQSKFSKGILYGALAGALISLLDRQTREVMKTRARSANERARFYNDNREVLKHDLETKINHYKALYEKLSHDAQYLSSQVNEVKQIAPQVSTLLSETKNTFSSSKEEYKEIISDNSNETLQEQETSHDPHMQQQTPEYAEKYGEDEKKNS</sequence>
<dbReference type="Proteomes" id="UP000217065">
    <property type="component" value="Unassembled WGS sequence"/>
</dbReference>
<gene>
    <name evidence="2" type="ORF">CF394_15065</name>
</gene>
<accession>A0A264VZP1</accession>
<dbReference type="AlphaFoldDB" id="A0A264VZP1"/>
<proteinExistence type="predicted"/>
<protein>
    <recommendedName>
        <fullName evidence="4">YtxH domain-containing protein</fullName>
    </recommendedName>
</protein>
<feature type="compositionally biased region" description="Basic and acidic residues" evidence="1">
    <location>
        <begin position="139"/>
        <end position="151"/>
    </location>
</feature>
<comment type="caution">
    <text evidence="2">The sequence shown here is derived from an EMBL/GenBank/DDBJ whole genome shotgun (WGS) entry which is preliminary data.</text>
</comment>
<evidence type="ECO:0000313" key="2">
    <source>
        <dbReference type="EMBL" id="OZS76791.1"/>
    </source>
</evidence>
<evidence type="ECO:0008006" key="4">
    <source>
        <dbReference type="Google" id="ProtNLM"/>
    </source>
</evidence>
<evidence type="ECO:0000313" key="3">
    <source>
        <dbReference type="Proteomes" id="UP000217065"/>
    </source>
</evidence>
<feature type="region of interest" description="Disordered" evidence="1">
    <location>
        <begin position="106"/>
        <end position="151"/>
    </location>
</feature>
<dbReference type="RefSeq" id="WP_094944755.1">
    <property type="nucleotide sequence ID" value="NZ_NOKQ01000348.1"/>
</dbReference>
<dbReference type="OrthoDB" id="2353585at2"/>
<keyword evidence="3" id="KW-1185">Reference proteome</keyword>